<dbReference type="Gene3D" id="2.60.98.20">
    <property type="entry name" value="Flagellar hook protein FlgE"/>
    <property type="match status" value="1"/>
</dbReference>
<proteinExistence type="inferred from homology"/>
<protein>
    <recommendedName>
        <fullName evidence="3 5">Flagellar hook protein FlgE</fullName>
    </recommendedName>
</protein>
<evidence type="ECO:0000256" key="3">
    <source>
        <dbReference type="ARBA" id="ARBA00019015"/>
    </source>
</evidence>
<evidence type="ECO:0000313" key="9">
    <source>
        <dbReference type="Proteomes" id="UP000280417"/>
    </source>
</evidence>
<reference evidence="8 9" key="1">
    <citation type="submission" date="2018-06" db="EMBL/GenBank/DDBJ databases">
        <title>Extensive metabolic versatility and redundancy in microbially diverse, dynamic hydrothermal sediments.</title>
        <authorList>
            <person name="Dombrowski N."/>
            <person name="Teske A."/>
            <person name="Baker B.J."/>
        </authorList>
    </citation>
    <scope>NUCLEOTIDE SEQUENCE [LARGE SCALE GENOMIC DNA]</scope>
    <source>
        <strain evidence="8">B3_G15</strain>
    </source>
</reference>
<dbReference type="GO" id="GO:0005829">
    <property type="term" value="C:cytosol"/>
    <property type="evidence" value="ECO:0007669"/>
    <property type="project" value="TreeGrafter"/>
</dbReference>
<dbReference type="AlphaFoldDB" id="A0A662DAW3"/>
<keyword evidence="4 5" id="KW-0975">Bacterial flagellum</keyword>
<comment type="subcellular location">
    <subcellularLocation>
        <location evidence="1 5">Bacterial flagellum basal body</location>
    </subcellularLocation>
</comment>
<sequence length="317" mass="33773">SSLSDLAYALQQAIRSATGGTGSETVMVKNDGSLQVTADSVDITNLTMQCTGKNEFNDYGIFDTPILAGEQGSTQENSRIADYTTFVTTYDSLGNPRIITLLFAKDTETGVSNTWNWQAIVPYEDASSISGDTGTLTFNSDGSLATVSTTRIIFDPDGTGGVEEMKVDLDFGTINKFNGITQFAADFSVTLKEQDGYPSGSLDDISVDDEGIITGIFTNGINRTLAQVALASFSNPEGLYKAGDNLYQQSLNSGIPQIGAPGTGNRGIISPSSLEMSNVDLAKSFTEIIIAQRGFQVNARVITASDQVLQELVNIKR</sequence>
<evidence type="ECO:0000256" key="5">
    <source>
        <dbReference type="RuleBase" id="RU362116"/>
    </source>
</evidence>
<dbReference type="InterPro" id="IPR020013">
    <property type="entry name" value="Flagellar_FlgE/F/G"/>
</dbReference>
<accession>A0A662DAW3</accession>
<dbReference type="GO" id="GO:0071978">
    <property type="term" value="P:bacterial-type flagellum-dependent swarming motility"/>
    <property type="evidence" value="ECO:0007669"/>
    <property type="project" value="TreeGrafter"/>
</dbReference>
<dbReference type="InterPro" id="IPR037058">
    <property type="entry name" value="Falgellar_hook_FlgE_sf"/>
</dbReference>
<dbReference type="InterPro" id="IPR010930">
    <property type="entry name" value="Flg_bb/hook_C_dom"/>
</dbReference>
<dbReference type="EMBL" id="QMQA01000250">
    <property type="protein sequence ID" value="RLE11453.1"/>
    <property type="molecule type" value="Genomic_DNA"/>
</dbReference>
<evidence type="ECO:0000313" key="8">
    <source>
        <dbReference type="EMBL" id="RLE11453.1"/>
    </source>
</evidence>
<dbReference type="NCBIfam" id="TIGR03506">
    <property type="entry name" value="FlgEFG_subfam"/>
    <property type="match status" value="1"/>
</dbReference>
<feature type="domain" description="Flagellar hook protein FlgE D2" evidence="7">
    <location>
        <begin position="76"/>
        <end position="197"/>
    </location>
</feature>
<evidence type="ECO:0000259" key="6">
    <source>
        <dbReference type="Pfam" id="PF06429"/>
    </source>
</evidence>
<evidence type="ECO:0000256" key="2">
    <source>
        <dbReference type="ARBA" id="ARBA00009677"/>
    </source>
</evidence>
<gene>
    <name evidence="8" type="ORF">DRJ04_08050</name>
</gene>
<dbReference type="Pfam" id="PF06429">
    <property type="entry name" value="Flg_bbr_C"/>
    <property type="match status" value="1"/>
</dbReference>
<comment type="function">
    <text evidence="5">A flexible structure which links the flagellar filament to the drive apparatus in the basal body.</text>
</comment>
<dbReference type="PANTHER" id="PTHR30435">
    <property type="entry name" value="FLAGELLAR PROTEIN"/>
    <property type="match status" value="1"/>
</dbReference>
<comment type="similarity">
    <text evidence="2 5">Belongs to the flagella basal body rod proteins family.</text>
</comment>
<dbReference type="PANTHER" id="PTHR30435:SF1">
    <property type="entry name" value="FLAGELLAR HOOK PROTEIN FLGE"/>
    <property type="match status" value="1"/>
</dbReference>
<dbReference type="GO" id="GO:0009425">
    <property type="term" value="C:bacterial-type flagellum basal body"/>
    <property type="evidence" value="ECO:0007669"/>
    <property type="project" value="UniProtKB-SubCell"/>
</dbReference>
<dbReference type="InterPro" id="IPR011491">
    <property type="entry name" value="FlgE_D2"/>
</dbReference>
<name>A0A662DAW3_UNCAE</name>
<dbReference type="Proteomes" id="UP000280417">
    <property type="component" value="Unassembled WGS sequence"/>
</dbReference>
<dbReference type="Pfam" id="PF07559">
    <property type="entry name" value="FlgE_D2"/>
    <property type="match status" value="1"/>
</dbReference>
<comment type="caution">
    <text evidence="8">The sequence shown here is derived from an EMBL/GenBank/DDBJ whole genome shotgun (WGS) entry which is preliminary data.</text>
</comment>
<evidence type="ECO:0000259" key="7">
    <source>
        <dbReference type="Pfam" id="PF07559"/>
    </source>
</evidence>
<dbReference type="SUPFAM" id="SSF117143">
    <property type="entry name" value="Flagellar hook protein flgE"/>
    <property type="match status" value="1"/>
</dbReference>
<dbReference type="InterPro" id="IPR037925">
    <property type="entry name" value="FlgE/F/G-like"/>
</dbReference>
<feature type="non-terminal residue" evidence="8">
    <location>
        <position position="1"/>
    </location>
</feature>
<feature type="domain" description="Flagellar basal-body/hook protein C-terminal" evidence="6">
    <location>
        <begin position="273"/>
        <end position="314"/>
    </location>
</feature>
<dbReference type="GO" id="GO:0009424">
    <property type="term" value="C:bacterial-type flagellum hook"/>
    <property type="evidence" value="ECO:0007669"/>
    <property type="project" value="TreeGrafter"/>
</dbReference>
<evidence type="ECO:0000256" key="1">
    <source>
        <dbReference type="ARBA" id="ARBA00004117"/>
    </source>
</evidence>
<evidence type="ECO:0000256" key="4">
    <source>
        <dbReference type="ARBA" id="ARBA00023143"/>
    </source>
</evidence>
<organism evidence="8 9">
    <name type="scientific">Aerophobetes bacterium</name>
    <dbReference type="NCBI Taxonomy" id="2030807"/>
    <lineage>
        <taxon>Bacteria</taxon>
        <taxon>Candidatus Aerophobota</taxon>
    </lineage>
</organism>